<dbReference type="InterPro" id="IPR013324">
    <property type="entry name" value="RNA_pol_sigma_r3/r4-like"/>
</dbReference>
<dbReference type="Pfam" id="PF04542">
    <property type="entry name" value="Sigma70_r2"/>
    <property type="match status" value="1"/>
</dbReference>
<dbReference type="PANTHER" id="PTHR43133">
    <property type="entry name" value="RNA POLYMERASE ECF-TYPE SIGMA FACTO"/>
    <property type="match status" value="1"/>
</dbReference>
<dbReference type="InterPro" id="IPR036388">
    <property type="entry name" value="WH-like_DNA-bd_sf"/>
</dbReference>
<dbReference type="Pfam" id="PF08281">
    <property type="entry name" value="Sigma70_r4_2"/>
    <property type="match status" value="1"/>
</dbReference>
<feature type="domain" description="RNA polymerase sigma-70 region 2" evidence="6">
    <location>
        <begin position="126"/>
        <end position="190"/>
    </location>
</feature>
<evidence type="ECO:0000259" key="7">
    <source>
        <dbReference type="Pfam" id="PF08281"/>
    </source>
</evidence>
<keyword evidence="2" id="KW-0805">Transcription regulation</keyword>
<dbReference type="EMBL" id="BIFH01000044">
    <property type="protein sequence ID" value="GCE01062.1"/>
    <property type="molecule type" value="Genomic_DNA"/>
</dbReference>
<evidence type="ECO:0000313" key="8">
    <source>
        <dbReference type="EMBL" id="GCE01062.1"/>
    </source>
</evidence>
<reference evidence="8 9" key="1">
    <citation type="submission" date="2018-12" db="EMBL/GenBank/DDBJ databases">
        <title>Draft genome sequence of Embleya hyalina NBRC 13850T.</title>
        <authorList>
            <person name="Komaki H."/>
            <person name="Hosoyama A."/>
            <person name="Kimura A."/>
            <person name="Ichikawa N."/>
            <person name="Tamura T."/>
        </authorList>
    </citation>
    <scope>NUCLEOTIDE SEQUENCE [LARGE SCALE GENOMIC DNA]</scope>
    <source>
        <strain evidence="8 9">NBRC 13850</strain>
    </source>
</reference>
<name>A0A401Z2I0_9ACTN</name>
<dbReference type="AlphaFoldDB" id="A0A401Z2I0"/>
<dbReference type="InterPro" id="IPR014325">
    <property type="entry name" value="RNA_pol_sigma-E_actinobac"/>
</dbReference>
<dbReference type="InterPro" id="IPR013249">
    <property type="entry name" value="RNA_pol_sigma70_r4_t2"/>
</dbReference>
<dbReference type="Gene3D" id="1.10.10.10">
    <property type="entry name" value="Winged helix-like DNA-binding domain superfamily/Winged helix DNA-binding domain"/>
    <property type="match status" value="1"/>
</dbReference>
<dbReference type="GO" id="GO:0016987">
    <property type="term" value="F:sigma factor activity"/>
    <property type="evidence" value="ECO:0007669"/>
    <property type="project" value="UniProtKB-KW"/>
</dbReference>
<keyword evidence="9" id="KW-1185">Reference proteome</keyword>
<feature type="domain" description="RNA polymerase sigma factor 70 region 4 type 2" evidence="7">
    <location>
        <begin position="216"/>
        <end position="268"/>
    </location>
</feature>
<gene>
    <name evidence="8" type="ORF">EHYA_08801</name>
</gene>
<organism evidence="8 9">
    <name type="scientific">Embleya hyalina</name>
    <dbReference type="NCBI Taxonomy" id="516124"/>
    <lineage>
        <taxon>Bacteria</taxon>
        <taxon>Bacillati</taxon>
        <taxon>Actinomycetota</taxon>
        <taxon>Actinomycetes</taxon>
        <taxon>Kitasatosporales</taxon>
        <taxon>Streptomycetaceae</taxon>
        <taxon>Embleya</taxon>
    </lineage>
</organism>
<evidence type="ECO:0000256" key="2">
    <source>
        <dbReference type="ARBA" id="ARBA00023015"/>
    </source>
</evidence>
<dbReference type="InterPro" id="IPR013325">
    <property type="entry name" value="RNA_pol_sigma_r2"/>
</dbReference>
<keyword evidence="5" id="KW-0804">Transcription</keyword>
<dbReference type="GO" id="GO:0006352">
    <property type="term" value="P:DNA-templated transcription initiation"/>
    <property type="evidence" value="ECO:0007669"/>
    <property type="project" value="InterPro"/>
</dbReference>
<sequence>MNTRSETDVEHRLVDRAIAVLEHMEAAPGRASEHERRLWLTQLHDLKNHDPARADSAAERYLRLIGHSSLGESTPGSAEGPAAEDLDVVAAATSDPSFHAGLPVVTANADPGSREGLDVDLLTSVYRAHYGSLRRLASLLLDDTDSCQDVVQEAFIRVHTARHRLRDPSKTLAYLRQTVMNLSRSTLRRRVMALRLSGTPGEGTAYEPHTEVIERDALVRALRAVPRRQREVIVLRYYADLTPEQVADLLGLSVGSVRALASRGLEQLRRRMQTP</sequence>
<dbReference type="NCBIfam" id="TIGR02937">
    <property type="entry name" value="sigma70-ECF"/>
    <property type="match status" value="1"/>
</dbReference>
<dbReference type="SUPFAM" id="SSF88659">
    <property type="entry name" value="Sigma3 and sigma4 domains of RNA polymerase sigma factors"/>
    <property type="match status" value="1"/>
</dbReference>
<comment type="similarity">
    <text evidence="1">Belongs to the sigma-70 factor family. ECF subfamily.</text>
</comment>
<keyword evidence="3" id="KW-0731">Sigma factor</keyword>
<dbReference type="GO" id="GO:0003677">
    <property type="term" value="F:DNA binding"/>
    <property type="evidence" value="ECO:0007669"/>
    <property type="project" value="UniProtKB-KW"/>
</dbReference>
<dbReference type="SUPFAM" id="SSF88946">
    <property type="entry name" value="Sigma2 domain of RNA polymerase sigma factors"/>
    <property type="match status" value="1"/>
</dbReference>
<proteinExistence type="inferred from homology"/>
<dbReference type="CDD" id="cd06171">
    <property type="entry name" value="Sigma70_r4"/>
    <property type="match status" value="1"/>
</dbReference>
<dbReference type="InterPro" id="IPR039425">
    <property type="entry name" value="RNA_pol_sigma-70-like"/>
</dbReference>
<comment type="caution">
    <text evidence="8">The sequence shown here is derived from an EMBL/GenBank/DDBJ whole genome shotgun (WGS) entry which is preliminary data.</text>
</comment>
<dbReference type="Gene3D" id="1.10.1740.10">
    <property type="match status" value="1"/>
</dbReference>
<evidence type="ECO:0000256" key="1">
    <source>
        <dbReference type="ARBA" id="ARBA00010641"/>
    </source>
</evidence>
<dbReference type="NCBIfam" id="TIGR02983">
    <property type="entry name" value="SigE-fam_strep"/>
    <property type="match status" value="1"/>
</dbReference>
<dbReference type="InterPro" id="IPR014284">
    <property type="entry name" value="RNA_pol_sigma-70_dom"/>
</dbReference>
<evidence type="ECO:0000256" key="5">
    <source>
        <dbReference type="ARBA" id="ARBA00023163"/>
    </source>
</evidence>
<evidence type="ECO:0000259" key="6">
    <source>
        <dbReference type="Pfam" id="PF04542"/>
    </source>
</evidence>
<dbReference type="InterPro" id="IPR007627">
    <property type="entry name" value="RNA_pol_sigma70_r2"/>
</dbReference>
<protein>
    <submittedName>
        <fullName evidence="8">RNA polymerase sigma factor</fullName>
    </submittedName>
</protein>
<dbReference type="PANTHER" id="PTHR43133:SF50">
    <property type="entry name" value="ECF RNA POLYMERASE SIGMA FACTOR SIGM"/>
    <property type="match status" value="1"/>
</dbReference>
<keyword evidence="4" id="KW-0238">DNA-binding</keyword>
<evidence type="ECO:0000256" key="3">
    <source>
        <dbReference type="ARBA" id="ARBA00023082"/>
    </source>
</evidence>
<evidence type="ECO:0000313" key="9">
    <source>
        <dbReference type="Proteomes" id="UP000286931"/>
    </source>
</evidence>
<accession>A0A401Z2I0</accession>
<dbReference type="Proteomes" id="UP000286931">
    <property type="component" value="Unassembled WGS sequence"/>
</dbReference>
<evidence type="ECO:0000256" key="4">
    <source>
        <dbReference type="ARBA" id="ARBA00023125"/>
    </source>
</evidence>